<keyword evidence="3 6" id="KW-0812">Transmembrane</keyword>
<comment type="caution">
    <text evidence="7">The sequence shown here is derived from an EMBL/GenBank/DDBJ whole genome shotgun (WGS) entry which is preliminary data.</text>
</comment>
<dbReference type="GO" id="GO:0016020">
    <property type="term" value="C:membrane"/>
    <property type="evidence" value="ECO:0007669"/>
    <property type="project" value="UniProtKB-SubCell"/>
</dbReference>
<dbReference type="Proteomes" id="UP000051249">
    <property type="component" value="Unassembled WGS sequence"/>
</dbReference>
<keyword evidence="5 6" id="KW-0472">Membrane</keyword>
<evidence type="ECO:0008006" key="9">
    <source>
        <dbReference type="Google" id="ProtNLM"/>
    </source>
</evidence>
<feature type="transmembrane region" description="Helical" evidence="6">
    <location>
        <begin position="35"/>
        <end position="53"/>
    </location>
</feature>
<dbReference type="PANTHER" id="PTHR21716">
    <property type="entry name" value="TRANSMEMBRANE PROTEIN"/>
    <property type="match status" value="1"/>
</dbReference>
<feature type="transmembrane region" description="Helical" evidence="6">
    <location>
        <begin position="311"/>
        <end position="329"/>
    </location>
</feature>
<gene>
    <name evidence="7" type="ORF">IV88_GL001663</name>
</gene>
<feature type="transmembrane region" description="Helical" evidence="6">
    <location>
        <begin position="65"/>
        <end position="88"/>
    </location>
</feature>
<reference evidence="7 8" key="1">
    <citation type="journal article" date="2015" name="Genome Announc.">
        <title>Expanding the biotechnology potential of lactobacilli through comparative genomics of 213 strains and associated genera.</title>
        <authorList>
            <person name="Sun Z."/>
            <person name="Harris H.M."/>
            <person name="McCann A."/>
            <person name="Guo C."/>
            <person name="Argimon S."/>
            <person name="Zhang W."/>
            <person name="Yang X."/>
            <person name="Jeffery I.B."/>
            <person name="Cooney J.C."/>
            <person name="Kagawa T.F."/>
            <person name="Liu W."/>
            <person name="Song Y."/>
            <person name="Salvetti E."/>
            <person name="Wrobel A."/>
            <person name="Rasinkangas P."/>
            <person name="Parkhill J."/>
            <person name="Rea M.C."/>
            <person name="O'Sullivan O."/>
            <person name="Ritari J."/>
            <person name="Douillard F.P."/>
            <person name="Paul Ross R."/>
            <person name="Yang R."/>
            <person name="Briner A.E."/>
            <person name="Felis G.E."/>
            <person name="de Vos W.M."/>
            <person name="Barrangou R."/>
            <person name="Klaenhammer T.R."/>
            <person name="Caufield P.W."/>
            <person name="Cui Y."/>
            <person name="Zhang H."/>
            <person name="O'Toole P.W."/>
        </authorList>
    </citation>
    <scope>NUCLEOTIDE SEQUENCE [LARGE SCALE GENOMIC DNA]</scope>
    <source>
        <strain evidence="7 8">DSM 23026</strain>
    </source>
</reference>
<proteinExistence type="inferred from homology"/>
<dbReference type="OrthoDB" id="9772136at2"/>
<evidence type="ECO:0000256" key="3">
    <source>
        <dbReference type="ARBA" id="ARBA00022692"/>
    </source>
</evidence>
<evidence type="ECO:0000256" key="4">
    <source>
        <dbReference type="ARBA" id="ARBA00022989"/>
    </source>
</evidence>
<feature type="transmembrane region" description="Helical" evidence="6">
    <location>
        <begin position="227"/>
        <end position="248"/>
    </location>
</feature>
<comment type="subcellular location">
    <subcellularLocation>
        <location evidence="1">Membrane</location>
        <topology evidence="1">Multi-pass membrane protein</topology>
    </subcellularLocation>
</comment>
<dbReference type="AlphaFoldDB" id="A0A0R2NIF3"/>
<evidence type="ECO:0000256" key="6">
    <source>
        <dbReference type="SAM" id="Phobius"/>
    </source>
</evidence>
<sequence>MDSVIRYLKKDRIQVFLTLILLICVIWLIRPFISLILLTTIFIYIAHVGINRLRSIIKVSQAIGAIIFYLVLLALIVFVVSISASLIYDQLKGIPDMIASTLHQHPMWDKEITSFVEKTIKSAEAVKGGKSIAMSGLSRIGKFGRGVEHILIAFFLSFIFNLTYNHLKEFGHSFLKSRYSKFFRHVYFLAGSFINILGTVVETQLIICSINTVLMTIGLWIIGVPKLLVLAIMVFALGLIPVAGVIISLVPLSIIAFSANGVISVLEVFVLVIIVHLFESYFLHPRLMAGATDLPIFTTFITLIISGELFGAWGLIVGIPIVAFFLKLFDVQMPHHTQRTVRDSVEQEID</sequence>
<keyword evidence="4 6" id="KW-1133">Transmembrane helix</keyword>
<keyword evidence="8" id="KW-1185">Reference proteome</keyword>
<feature type="transmembrane region" description="Helical" evidence="6">
    <location>
        <begin position="143"/>
        <end position="162"/>
    </location>
</feature>
<feature type="transmembrane region" description="Helical" evidence="6">
    <location>
        <begin position="12"/>
        <end position="29"/>
    </location>
</feature>
<evidence type="ECO:0000256" key="2">
    <source>
        <dbReference type="ARBA" id="ARBA00009773"/>
    </source>
</evidence>
<dbReference type="InterPro" id="IPR002549">
    <property type="entry name" value="AI-2E-like"/>
</dbReference>
<accession>A0A0R2NIF3</accession>
<feature type="transmembrane region" description="Helical" evidence="6">
    <location>
        <begin position="254"/>
        <end position="275"/>
    </location>
</feature>
<evidence type="ECO:0000313" key="7">
    <source>
        <dbReference type="EMBL" id="KRO25583.1"/>
    </source>
</evidence>
<evidence type="ECO:0000256" key="5">
    <source>
        <dbReference type="ARBA" id="ARBA00023136"/>
    </source>
</evidence>
<protein>
    <recommendedName>
        <fullName evidence="9">Permease</fullName>
    </recommendedName>
</protein>
<organism evidence="7 8">
    <name type="scientific">Pediococcus argentinicus</name>
    <dbReference type="NCBI Taxonomy" id="480391"/>
    <lineage>
        <taxon>Bacteria</taxon>
        <taxon>Bacillati</taxon>
        <taxon>Bacillota</taxon>
        <taxon>Bacilli</taxon>
        <taxon>Lactobacillales</taxon>
        <taxon>Lactobacillaceae</taxon>
        <taxon>Pediococcus</taxon>
    </lineage>
</organism>
<dbReference type="PANTHER" id="PTHR21716:SF62">
    <property type="entry name" value="TRANSPORT PROTEIN YDBI-RELATED"/>
    <property type="match status" value="1"/>
</dbReference>
<dbReference type="PATRIC" id="fig|480391.4.peg.1700"/>
<dbReference type="Pfam" id="PF01594">
    <property type="entry name" value="AI-2E_transport"/>
    <property type="match status" value="1"/>
</dbReference>
<dbReference type="EMBL" id="JQCQ01000008">
    <property type="protein sequence ID" value="KRO25583.1"/>
    <property type="molecule type" value="Genomic_DNA"/>
</dbReference>
<feature type="transmembrane region" description="Helical" evidence="6">
    <location>
        <begin position="182"/>
        <end position="198"/>
    </location>
</feature>
<comment type="similarity">
    <text evidence="2">Belongs to the autoinducer-2 exporter (AI-2E) (TC 2.A.86) family.</text>
</comment>
<dbReference type="GO" id="GO:0055085">
    <property type="term" value="P:transmembrane transport"/>
    <property type="evidence" value="ECO:0007669"/>
    <property type="project" value="TreeGrafter"/>
</dbReference>
<name>A0A0R2NIF3_9LACO</name>
<dbReference type="RefSeq" id="WP_057798614.1">
    <property type="nucleotide sequence ID" value="NZ_BJZZ01000036.1"/>
</dbReference>
<evidence type="ECO:0000313" key="8">
    <source>
        <dbReference type="Proteomes" id="UP000051249"/>
    </source>
</evidence>
<evidence type="ECO:0000256" key="1">
    <source>
        <dbReference type="ARBA" id="ARBA00004141"/>
    </source>
</evidence>